<gene>
    <name evidence="2" type="ORF">GJ744_007911</name>
</gene>
<reference evidence="2" key="1">
    <citation type="submission" date="2020-02" db="EMBL/GenBank/DDBJ databases">
        <authorList>
            <person name="Palmer J.M."/>
        </authorList>
    </citation>
    <scope>NUCLEOTIDE SEQUENCE</scope>
    <source>
        <strain evidence="2">EPUS1.4</strain>
        <tissue evidence="2">Thallus</tissue>
    </source>
</reference>
<feature type="region of interest" description="Disordered" evidence="1">
    <location>
        <begin position="1"/>
        <end position="35"/>
    </location>
</feature>
<dbReference type="AlphaFoldDB" id="A0A8H7AM61"/>
<name>A0A8H7AM61_9EURO</name>
<organism evidence="2 3">
    <name type="scientific">Endocarpon pusillum</name>
    <dbReference type="NCBI Taxonomy" id="364733"/>
    <lineage>
        <taxon>Eukaryota</taxon>
        <taxon>Fungi</taxon>
        <taxon>Dikarya</taxon>
        <taxon>Ascomycota</taxon>
        <taxon>Pezizomycotina</taxon>
        <taxon>Eurotiomycetes</taxon>
        <taxon>Chaetothyriomycetidae</taxon>
        <taxon>Verrucariales</taxon>
        <taxon>Verrucariaceae</taxon>
        <taxon>Endocarpon</taxon>
    </lineage>
</organism>
<protein>
    <submittedName>
        <fullName evidence="2">Uncharacterized protein</fullName>
    </submittedName>
</protein>
<sequence>MVGFDFSERESHLQSALHHDVHDTNDKNGAFENETSASTDVLDTIKIFMDPALTTEWEKGQVQSYGSD</sequence>
<proteinExistence type="predicted"/>
<evidence type="ECO:0000256" key="1">
    <source>
        <dbReference type="SAM" id="MobiDB-lite"/>
    </source>
</evidence>
<keyword evidence="3" id="KW-1185">Reference proteome</keyword>
<accession>A0A8H7AM61</accession>
<feature type="compositionally biased region" description="Basic and acidic residues" evidence="1">
    <location>
        <begin position="1"/>
        <end position="26"/>
    </location>
</feature>
<dbReference type="Proteomes" id="UP000606974">
    <property type="component" value="Unassembled WGS sequence"/>
</dbReference>
<evidence type="ECO:0000313" key="3">
    <source>
        <dbReference type="Proteomes" id="UP000606974"/>
    </source>
</evidence>
<dbReference type="EMBL" id="JAACFV010000040">
    <property type="protein sequence ID" value="KAF7509511.1"/>
    <property type="molecule type" value="Genomic_DNA"/>
</dbReference>
<evidence type="ECO:0000313" key="2">
    <source>
        <dbReference type="EMBL" id="KAF7509511.1"/>
    </source>
</evidence>
<comment type="caution">
    <text evidence="2">The sequence shown here is derived from an EMBL/GenBank/DDBJ whole genome shotgun (WGS) entry which is preliminary data.</text>
</comment>